<organism evidence="10 11">
    <name type="scientific">Perca flavescens</name>
    <name type="common">American yellow perch</name>
    <name type="synonym">Morone flavescens</name>
    <dbReference type="NCBI Taxonomy" id="8167"/>
    <lineage>
        <taxon>Eukaryota</taxon>
        <taxon>Metazoa</taxon>
        <taxon>Chordata</taxon>
        <taxon>Craniata</taxon>
        <taxon>Vertebrata</taxon>
        <taxon>Euteleostomi</taxon>
        <taxon>Actinopterygii</taxon>
        <taxon>Neopterygii</taxon>
        <taxon>Teleostei</taxon>
        <taxon>Neoteleostei</taxon>
        <taxon>Acanthomorphata</taxon>
        <taxon>Eupercaria</taxon>
        <taxon>Perciformes</taxon>
        <taxon>Percoidei</taxon>
        <taxon>Percidae</taxon>
        <taxon>Percinae</taxon>
        <taxon>Perca</taxon>
    </lineage>
</organism>
<comment type="subcellular location">
    <subcellularLocation>
        <location evidence="1">Endosome membrane</location>
        <topology evidence="1">Peripheral membrane protein</topology>
        <orientation evidence="1">Cytoplasmic side</orientation>
    </subcellularLocation>
    <subcellularLocation>
        <location evidence="2">Late endosome membrane</location>
    </subcellularLocation>
    <subcellularLocation>
        <location evidence="3">Lysosome membrane</location>
        <topology evidence="3">Peripheral membrane protein</topology>
        <orientation evidence="3">Cytoplasmic side</orientation>
    </subcellularLocation>
</comment>
<evidence type="ECO:0000256" key="2">
    <source>
        <dbReference type="ARBA" id="ARBA00004414"/>
    </source>
</evidence>
<name>A0A484C858_PERFV</name>
<feature type="domain" description="LITAF" evidence="9">
    <location>
        <begin position="111"/>
        <end position="195"/>
    </location>
</feature>
<evidence type="ECO:0000256" key="3">
    <source>
        <dbReference type="ARBA" id="ARBA00004630"/>
    </source>
</evidence>
<keyword evidence="6" id="KW-0862">Zinc</keyword>
<dbReference type="PANTHER" id="PTHR23292">
    <property type="entry name" value="LIPOPOLYSACCHARIDE-INDUCED TUMOR NECROSIS FACTOR-ALPHA FACTOR"/>
    <property type="match status" value="1"/>
</dbReference>
<evidence type="ECO:0000256" key="4">
    <source>
        <dbReference type="ARBA" id="ARBA00005975"/>
    </source>
</evidence>
<sequence>MKQLQNRRFLLLKMQRFKKKPEDNGVGTTEEMSCENSDQLCELEAIQKELEELLVKKEQFARFKSGQQDARPPFYKSEIPRGGIYMLPPPLQELEAATLERKVKTKPVSEKPTGPVVPVESLVGTPAVTKCPSCEEIVFTETSCRVGEATWILCYLCSIMGCVAGCCLIPFFMSRLKDVHHQCPHCQAKIHTYQPF</sequence>
<evidence type="ECO:0000256" key="1">
    <source>
        <dbReference type="ARBA" id="ARBA00004125"/>
    </source>
</evidence>
<evidence type="ECO:0000259" key="9">
    <source>
        <dbReference type="PROSITE" id="PS51837"/>
    </source>
</evidence>
<feature type="transmembrane region" description="Helical" evidence="8">
    <location>
        <begin position="149"/>
        <end position="172"/>
    </location>
</feature>
<dbReference type="PANTHER" id="PTHR23292:SF35">
    <property type="entry name" value="LITAF DOMAIN-CONTAINING PROTEIN"/>
    <property type="match status" value="1"/>
</dbReference>
<dbReference type="STRING" id="8167.A0A484C858"/>
<evidence type="ECO:0000313" key="10">
    <source>
        <dbReference type="EMBL" id="TDG98202.1"/>
    </source>
</evidence>
<evidence type="ECO:0000256" key="5">
    <source>
        <dbReference type="ARBA" id="ARBA00022723"/>
    </source>
</evidence>
<dbReference type="GO" id="GO:0008270">
    <property type="term" value="F:zinc ion binding"/>
    <property type="evidence" value="ECO:0007669"/>
    <property type="project" value="TreeGrafter"/>
</dbReference>
<accession>A0A484C858</accession>
<dbReference type="PROSITE" id="PS51837">
    <property type="entry name" value="LITAF"/>
    <property type="match status" value="1"/>
</dbReference>
<dbReference type="EMBL" id="SCKG01000021">
    <property type="protein sequence ID" value="TDG98202.1"/>
    <property type="molecule type" value="Genomic_DNA"/>
</dbReference>
<keyword evidence="11" id="KW-1185">Reference proteome</keyword>
<keyword evidence="7 8" id="KW-0472">Membrane</keyword>
<comment type="caution">
    <text evidence="10">The sequence shown here is derived from an EMBL/GenBank/DDBJ whole genome shotgun (WGS) entry which is preliminary data.</text>
</comment>
<dbReference type="GO" id="GO:0098574">
    <property type="term" value="C:cytoplasmic side of lysosomal membrane"/>
    <property type="evidence" value="ECO:0007669"/>
    <property type="project" value="TreeGrafter"/>
</dbReference>
<dbReference type="Proteomes" id="UP000295070">
    <property type="component" value="Chromosome 21"/>
</dbReference>
<keyword evidence="5" id="KW-0479">Metal-binding</keyword>
<gene>
    <name evidence="10" type="ORF">EPR50_G00216610</name>
</gene>
<dbReference type="Pfam" id="PF10601">
    <property type="entry name" value="zf-LITAF-like"/>
    <property type="match status" value="1"/>
</dbReference>
<dbReference type="InterPro" id="IPR037519">
    <property type="entry name" value="LITAF_fam"/>
</dbReference>
<evidence type="ECO:0000256" key="8">
    <source>
        <dbReference type="SAM" id="Phobius"/>
    </source>
</evidence>
<protein>
    <recommendedName>
        <fullName evidence="9">LITAF domain-containing protein</fullName>
    </recommendedName>
</protein>
<dbReference type="GO" id="GO:0098560">
    <property type="term" value="C:cytoplasmic side of late endosome membrane"/>
    <property type="evidence" value="ECO:0007669"/>
    <property type="project" value="TreeGrafter"/>
</dbReference>
<evidence type="ECO:0000313" key="11">
    <source>
        <dbReference type="Proteomes" id="UP000295070"/>
    </source>
</evidence>
<dbReference type="AlphaFoldDB" id="A0A484C858"/>
<dbReference type="GO" id="GO:0005634">
    <property type="term" value="C:nucleus"/>
    <property type="evidence" value="ECO:0007669"/>
    <property type="project" value="TreeGrafter"/>
</dbReference>
<dbReference type="SMART" id="SM00714">
    <property type="entry name" value="LITAF"/>
    <property type="match status" value="1"/>
</dbReference>
<dbReference type="InterPro" id="IPR006629">
    <property type="entry name" value="LITAF"/>
</dbReference>
<keyword evidence="8" id="KW-0812">Transmembrane</keyword>
<evidence type="ECO:0000256" key="7">
    <source>
        <dbReference type="ARBA" id="ARBA00023136"/>
    </source>
</evidence>
<evidence type="ECO:0000256" key="6">
    <source>
        <dbReference type="ARBA" id="ARBA00022833"/>
    </source>
</evidence>
<proteinExistence type="inferred from homology"/>
<reference evidence="10 11" key="1">
    <citation type="submission" date="2019-01" db="EMBL/GenBank/DDBJ databases">
        <title>A chromosome-scale genome assembly of the yellow perch, Perca flavescens.</title>
        <authorList>
            <person name="Feron R."/>
            <person name="Morvezen R."/>
            <person name="Bestin A."/>
            <person name="Haffray P."/>
            <person name="Klopp C."/>
            <person name="Zahm M."/>
            <person name="Cabau C."/>
            <person name="Roques C."/>
            <person name="Donnadieu C."/>
            <person name="Bouchez O."/>
            <person name="Christie M."/>
            <person name="Larson W."/>
            <person name="Guiguen Y."/>
        </authorList>
    </citation>
    <scope>NUCLEOTIDE SEQUENCE [LARGE SCALE GENOMIC DNA]</scope>
    <source>
        <strain evidence="10">YP-PL-M2</strain>
        <tissue evidence="10">Blood</tissue>
    </source>
</reference>
<comment type="similarity">
    <text evidence="4">Belongs to the CDIP1/LITAF family.</text>
</comment>
<keyword evidence="8" id="KW-1133">Transmembrane helix</keyword>